<dbReference type="SUPFAM" id="SSF55298">
    <property type="entry name" value="YjgF-like"/>
    <property type="match status" value="1"/>
</dbReference>
<reference evidence="1" key="1">
    <citation type="submission" date="2021-01" db="EMBL/GenBank/DDBJ databases">
        <title>Whole genome shotgun sequence of Sinosporangium siamense NBRC 109515.</title>
        <authorList>
            <person name="Komaki H."/>
            <person name="Tamura T."/>
        </authorList>
    </citation>
    <scope>NUCLEOTIDE SEQUENCE</scope>
    <source>
        <strain evidence="1">NBRC 109515</strain>
    </source>
</reference>
<evidence type="ECO:0000313" key="1">
    <source>
        <dbReference type="EMBL" id="GII96996.1"/>
    </source>
</evidence>
<dbReference type="EMBL" id="BOOW01000053">
    <property type="protein sequence ID" value="GII96996.1"/>
    <property type="molecule type" value="Genomic_DNA"/>
</dbReference>
<gene>
    <name evidence="1" type="ORF">Ssi02_72270</name>
</gene>
<sequence>MRHRCPWADAVLTGRHNTAMDEYYRKWTPAATMVAVNNFSAPGGRFELDAIAMGPSPA</sequence>
<proteinExistence type="predicted"/>
<dbReference type="Proteomes" id="UP000606172">
    <property type="component" value="Unassembled WGS sequence"/>
</dbReference>
<keyword evidence="2" id="KW-1185">Reference proteome</keyword>
<name>A0A919RNF5_9ACTN</name>
<dbReference type="AlphaFoldDB" id="A0A919RNF5"/>
<organism evidence="1 2">
    <name type="scientific">Sinosporangium siamense</name>
    <dbReference type="NCBI Taxonomy" id="1367973"/>
    <lineage>
        <taxon>Bacteria</taxon>
        <taxon>Bacillati</taxon>
        <taxon>Actinomycetota</taxon>
        <taxon>Actinomycetes</taxon>
        <taxon>Streptosporangiales</taxon>
        <taxon>Streptosporangiaceae</taxon>
        <taxon>Sinosporangium</taxon>
    </lineage>
</organism>
<evidence type="ECO:0000313" key="2">
    <source>
        <dbReference type="Proteomes" id="UP000606172"/>
    </source>
</evidence>
<comment type="caution">
    <text evidence="1">The sequence shown here is derived from an EMBL/GenBank/DDBJ whole genome shotgun (WGS) entry which is preliminary data.</text>
</comment>
<protein>
    <submittedName>
        <fullName evidence="1">Uncharacterized protein</fullName>
    </submittedName>
</protein>
<dbReference type="InterPro" id="IPR035959">
    <property type="entry name" value="RutC-like_sf"/>
</dbReference>
<accession>A0A919RNF5</accession>
<dbReference type="RefSeq" id="WP_204032260.1">
    <property type="nucleotide sequence ID" value="NZ_BOOW01000053.1"/>
</dbReference>